<accession>A0A4P2VR00</accession>
<dbReference type="InterPro" id="IPR017871">
    <property type="entry name" value="ABC_transporter-like_CS"/>
</dbReference>
<dbReference type="InterPro" id="IPR003593">
    <property type="entry name" value="AAA+_ATPase"/>
</dbReference>
<dbReference type="RefSeq" id="WP_130612580.1">
    <property type="nucleotide sequence ID" value="NZ_AP019368.1"/>
</dbReference>
<dbReference type="GO" id="GO:0005524">
    <property type="term" value="F:ATP binding"/>
    <property type="evidence" value="ECO:0007669"/>
    <property type="project" value="UniProtKB-KW"/>
</dbReference>
<dbReference type="GO" id="GO:0015794">
    <property type="term" value="P:glycerol-3-phosphate transmembrane transport"/>
    <property type="evidence" value="ECO:0007669"/>
    <property type="project" value="TreeGrafter"/>
</dbReference>
<evidence type="ECO:0000256" key="8">
    <source>
        <dbReference type="ARBA" id="ARBA00023136"/>
    </source>
</evidence>
<keyword evidence="6 10" id="KW-0067">ATP-binding</keyword>
<dbReference type="GO" id="GO:0001407">
    <property type="term" value="P:glycerophosphodiester transmembrane transport"/>
    <property type="evidence" value="ECO:0007669"/>
    <property type="project" value="TreeGrafter"/>
</dbReference>
<dbReference type="SUPFAM" id="SSF52540">
    <property type="entry name" value="P-loop containing nucleoside triphosphate hydrolases"/>
    <property type="match status" value="1"/>
</dbReference>
<keyword evidence="11" id="KW-1185">Reference proteome</keyword>
<dbReference type="NCBIfam" id="NF008653">
    <property type="entry name" value="PRK11650.1"/>
    <property type="match status" value="1"/>
</dbReference>
<dbReference type="PANTHER" id="PTHR43875">
    <property type="entry name" value="MALTODEXTRIN IMPORT ATP-BINDING PROTEIN MSMX"/>
    <property type="match status" value="1"/>
</dbReference>
<evidence type="ECO:0000256" key="3">
    <source>
        <dbReference type="ARBA" id="ARBA00022519"/>
    </source>
</evidence>
<keyword evidence="2" id="KW-1003">Cell membrane</keyword>
<dbReference type="SUPFAM" id="SSF50331">
    <property type="entry name" value="MOP-like"/>
    <property type="match status" value="1"/>
</dbReference>
<evidence type="ECO:0000259" key="9">
    <source>
        <dbReference type="PROSITE" id="PS50893"/>
    </source>
</evidence>
<evidence type="ECO:0000256" key="4">
    <source>
        <dbReference type="ARBA" id="ARBA00022597"/>
    </source>
</evidence>
<keyword evidence="8" id="KW-0472">Membrane</keyword>
<dbReference type="OrthoDB" id="5288962at2"/>
<keyword evidence="5" id="KW-0547">Nucleotide-binding</keyword>
<feature type="domain" description="ABC transporter" evidence="9">
    <location>
        <begin position="4"/>
        <end position="234"/>
    </location>
</feature>
<dbReference type="Proteomes" id="UP000291236">
    <property type="component" value="Chromosome"/>
</dbReference>
<sequence>MAKVLLKNLKKSYQNTQVIKNINFEINDGEFIVVLGPSGCGKSTMLRMVAGLENVSDGEIHIGDSNVTKLEPKDRSIAMVFQNYALYPHMTVYKNIAYGLKLHKVPKLEIEKKVNKAAELLQLKELLHRKPNQLSGGQRQRVAMGRAIVREPNVFLFDEPLSNLDAKLRTQMRFEIKNIHRNVQTTSIYVTHDQIEAMTLADRIMLLNKGEIEQVGTPSELYEKPASIFVGGFIGNPPMNFISGQIASQYVSSDKLNETTVVGIRPEKIQVCDQNSTTKQNEYSIPFEIKMCESIGYETLIYGIIEKSETELIVKVTKNTFHDRQKIFLNISIFDIHLFNKFTGKRIE</sequence>
<keyword evidence="3" id="KW-0997">Cell inner membrane</keyword>
<dbReference type="KEGG" id="sbf:JCM31447_30500"/>
<dbReference type="CDD" id="cd03301">
    <property type="entry name" value="ABC_MalK_N"/>
    <property type="match status" value="1"/>
</dbReference>
<dbReference type="PROSITE" id="PS50893">
    <property type="entry name" value="ABC_TRANSPORTER_2"/>
    <property type="match status" value="1"/>
</dbReference>
<evidence type="ECO:0000256" key="6">
    <source>
        <dbReference type="ARBA" id="ARBA00022840"/>
    </source>
</evidence>
<dbReference type="Gene3D" id="2.40.50.140">
    <property type="entry name" value="Nucleic acid-binding proteins"/>
    <property type="match status" value="1"/>
</dbReference>
<dbReference type="SMART" id="SM00382">
    <property type="entry name" value="AAA"/>
    <property type="match status" value="1"/>
</dbReference>
<keyword evidence="7" id="KW-1278">Translocase</keyword>
<dbReference type="AlphaFoldDB" id="A0A4P2VR00"/>
<dbReference type="EMBL" id="AP019368">
    <property type="protein sequence ID" value="BBH54579.1"/>
    <property type="molecule type" value="Genomic_DNA"/>
</dbReference>
<gene>
    <name evidence="10" type="ORF">JCM31447_30500</name>
</gene>
<dbReference type="InterPro" id="IPR003439">
    <property type="entry name" value="ABC_transporter-like_ATP-bd"/>
</dbReference>
<reference evidence="10 11" key="1">
    <citation type="submission" date="2018-12" db="EMBL/GenBank/DDBJ databases">
        <title>Rubrispira sanarue gen. nov., sp., nov., a member of the order Silvanigrellales, isolated from a brackish lake in Hamamatsu Japan.</title>
        <authorList>
            <person name="Maejima Y."/>
            <person name="Iino T."/>
            <person name="Muraguchi Y."/>
            <person name="Fukuda K."/>
            <person name="Nojiri H."/>
            <person name="Ohkuma M."/>
            <person name="Moriuchi R."/>
            <person name="Dohra H."/>
            <person name="Kimbara K."/>
            <person name="Shintani M."/>
        </authorList>
    </citation>
    <scope>NUCLEOTIDE SEQUENCE [LARGE SCALE GENOMIC DNA]</scope>
    <source>
        <strain evidence="10 11">RF1110005</strain>
    </source>
</reference>
<dbReference type="InterPro" id="IPR027417">
    <property type="entry name" value="P-loop_NTPase"/>
</dbReference>
<dbReference type="Pfam" id="PF00005">
    <property type="entry name" value="ABC_tran"/>
    <property type="match status" value="1"/>
</dbReference>
<dbReference type="Gene3D" id="3.40.50.300">
    <property type="entry name" value="P-loop containing nucleotide triphosphate hydrolases"/>
    <property type="match status" value="1"/>
</dbReference>
<name>A0A4P2VR00_FLUSA</name>
<dbReference type="InterPro" id="IPR047641">
    <property type="entry name" value="ABC_transpr_MalK/UgpC-like"/>
</dbReference>
<keyword evidence="4" id="KW-0762">Sugar transport</keyword>
<dbReference type="GO" id="GO:0008643">
    <property type="term" value="P:carbohydrate transport"/>
    <property type="evidence" value="ECO:0007669"/>
    <property type="project" value="InterPro"/>
</dbReference>
<evidence type="ECO:0000313" key="11">
    <source>
        <dbReference type="Proteomes" id="UP000291236"/>
    </source>
</evidence>
<dbReference type="InterPro" id="IPR015855">
    <property type="entry name" value="ABC_transpr_MalK-like"/>
</dbReference>
<keyword evidence="1" id="KW-0813">Transport</keyword>
<dbReference type="Gene3D" id="2.40.50.100">
    <property type="match status" value="1"/>
</dbReference>
<evidence type="ECO:0000256" key="7">
    <source>
        <dbReference type="ARBA" id="ARBA00022967"/>
    </source>
</evidence>
<evidence type="ECO:0000256" key="2">
    <source>
        <dbReference type="ARBA" id="ARBA00022475"/>
    </source>
</evidence>
<dbReference type="InterPro" id="IPR012340">
    <property type="entry name" value="NA-bd_OB-fold"/>
</dbReference>
<dbReference type="PROSITE" id="PS00211">
    <property type="entry name" value="ABC_TRANSPORTER_1"/>
    <property type="match status" value="1"/>
</dbReference>
<evidence type="ECO:0000256" key="1">
    <source>
        <dbReference type="ARBA" id="ARBA00022448"/>
    </source>
</evidence>
<dbReference type="PANTHER" id="PTHR43875:SF12">
    <property type="entry name" value="SN-GLYCEROL-3-PHOSPHATE IMPORT ATP-BINDING PROTEIN UGPC"/>
    <property type="match status" value="1"/>
</dbReference>
<dbReference type="GO" id="GO:0055052">
    <property type="term" value="C:ATP-binding cassette (ABC) transporter complex, substrate-binding subunit-containing"/>
    <property type="evidence" value="ECO:0007669"/>
    <property type="project" value="TreeGrafter"/>
</dbReference>
<proteinExistence type="predicted"/>
<dbReference type="GO" id="GO:0140359">
    <property type="term" value="F:ABC-type transporter activity"/>
    <property type="evidence" value="ECO:0007669"/>
    <property type="project" value="InterPro"/>
</dbReference>
<dbReference type="InterPro" id="IPR008995">
    <property type="entry name" value="Mo/tungstate-bd_C_term_dom"/>
</dbReference>
<evidence type="ECO:0000313" key="10">
    <source>
        <dbReference type="EMBL" id="BBH54579.1"/>
    </source>
</evidence>
<dbReference type="GO" id="GO:0016887">
    <property type="term" value="F:ATP hydrolysis activity"/>
    <property type="evidence" value="ECO:0007669"/>
    <property type="project" value="InterPro"/>
</dbReference>
<organism evidence="10 11">
    <name type="scientific">Fluviispira sanaruensis</name>
    <dbReference type="NCBI Taxonomy" id="2493639"/>
    <lineage>
        <taxon>Bacteria</taxon>
        <taxon>Pseudomonadati</taxon>
        <taxon>Bdellovibrionota</taxon>
        <taxon>Oligoflexia</taxon>
        <taxon>Silvanigrellales</taxon>
        <taxon>Silvanigrellaceae</taxon>
        <taxon>Fluviispira</taxon>
    </lineage>
</organism>
<evidence type="ECO:0000256" key="5">
    <source>
        <dbReference type="ARBA" id="ARBA00022741"/>
    </source>
</evidence>
<protein>
    <submittedName>
        <fullName evidence="10">sn-glycerol-3-phosphate import ATP-binding protein UgpC</fullName>
    </submittedName>
</protein>
<dbReference type="FunFam" id="3.40.50.300:FF:000042">
    <property type="entry name" value="Maltose/maltodextrin ABC transporter, ATP-binding protein"/>
    <property type="match status" value="1"/>
</dbReference>